<comment type="caution">
    <text evidence="1">The sequence shown here is derived from an EMBL/GenBank/DDBJ whole genome shotgun (WGS) entry which is preliminary data.</text>
</comment>
<dbReference type="EMBL" id="JBFOLJ010000004">
    <property type="protein sequence ID" value="KAL2547273.1"/>
    <property type="molecule type" value="Genomic_DNA"/>
</dbReference>
<reference evidence="2" key="1">
    <citation type="submission" date="2024-07" db="EMBL/GenBank/DDBJ databases">
        <title>Two chromosome-level genome assemblies of Korean endemic species Abeliophyllum distichum and Forsythia ovata (Oleaceae).</title>
        <authorList>
            <person name="Jang H."/>
        </authorList>
    </citation>
    <scope>NUCLEOTIDE SEQUENCE [LARGE SCALE GENOMIC DNA]</scope>
</reference>
<evidence type="ECO:0000313" key="1">
    <source>
        <dbReference type="EMBL" id="KAL2547273.1"/>
    </source>
</evidence>
<evidence type="ECO:0000313" key="2">
    <source>
        <dbReference type="Proteomes" id="UP001604277"/>
    </source>
</evidence>
<organism evidence="1 2">
    <name type="scientific">Forsythia ovata</name>
    <dbReference type="NCBI Taxonomy" id="205694"/>
    <lineage>
        <taxon>Eukaryota</taxon>
        <taxon>Viridiplantae</taxon>
        <taxon>Streptophyta</taxon>
        <taxon>Embryophyta</taxon>
        <taxon>Tracheophyta</taxon>
        <taxon>Spermatophyta</taxon>
        <taxon>Magnoliopsida</taxon>
        <taxon>eudicotyledons</taxon>
        <taxon>Gunneridae</taxon>
        <taxon>Pentapetalae</taxon>
        <taxon>asterids</taxon>
        <taxon>lamiids</taxon>
        <taxon>Lamiales</taxon>
        <taxon>Oleaceae</taxon>
        <taxon>Forsythieae</taxon>
        <taxon>Forsythia</taxon>
    </lineage>
</organism>
<sequence>MEREIICSYKHERTEDPPPMGGAAATDGSKLMRVRFLHLVWKKLIASTVKKQALNTALLRYILRFTSSTKALEQEWWEPSKLGFNLKKFLNIKALESKNFDSGNGE</sequence>
<proteinExistence type="predicted"/>
<protein>
    <submittedName>
        <fullName evidence="1">Uncharacterized protein</fullName>
    </submittedName>
</protein>
<name>A0ABD1WC82_9LAMI</name>
<gene>
    <name evidence="1" type="ORF">Fot_16506</name>
</gene>
<dbReference type="Proteomes" id="UP001604277">
    <property type="component" value="Unassembled WGS sequence"/>
</dbReference>
<keyword evidence="2" id="KW-1185">Reference proteome</keyword>
<dbReference type="AlphaFoldDB" id="A0ABD1WC82"/>
<accession>A0ABD1WC82</accession>